<sequence length="128" mass="13522">AQVRPAPTLDPALAQRPQVAPQAAKPVEPVVPARTEAVPPAPKLEAPASGGGVEATYQVASFFKKDQADAMIKKLAQKGVKAEIRPGKIQDKDVFRIAVTLRGTEQEIKAGLEKTGEKGPILLGKKPL</sequence>
<proteinExistence type="predicted"/>
<dbReference type="Pfam" id="PF05036">
    <property type="entry name" value="SPOR"/>
    <property type="match status" value="1"/>
</dbReference>
<feature type="non-terminal residue" evidence="3">
    <location>
        <position position="1"/>
    </location>
</feature>
<dbReference type="RefSeq" id="WP_163302774.1">
    <property type="nucleotide sequence ID" value="NZ_JAAGRQ010000058.1"/>
</dbReference>
<organism evidence="3 4">
    <name type="scientific">Desulfolutivibrio sulfodismutans</name>
    <dbReference type="NCBI Taxonomy" id="63561"/>
    <lineage>
        <taxon>Bacteria</taxon>
        <taxon>Pseudomonadati</taxon>
        <taxon>Thermodesulfobacteriota</taxon>
        <taxon>Desulfovibrionia</taxon>
        <taxon>Desulfovibrionales</taxon>
        <taxon>Desulfovibrionaceae</taxon>
        <taxon>Desulfolutivibrio</taxon>
    </lineage>
</organism>
<comment type="caution">
    <text evidence="3">The sequence shown here is derived from an EMBL/GenBank/DDBJ whole genome shotgun (WGS) entry which is preliminary data.</text>
</comment>
<dbReference type="AlphaFoldDB" id="A0A7K3NND1"/>
<evidence type="ECO:0000256" key="1">
    <source>
        <dbReference type="SAM" id="MobiDB-lite"/>
    </source>
</evidence>
<reference evidence="3 4" key="1">
    <citation type="submission" date="2020-02" db="EMBL/GenBank/DDBJ databases">
        <title>Comparative genomics of sulfur disproportionating microorganisms.</title>
        <authorList>
            <person name="Ward L.M."/>
            <person name="Bertran E."/>
            <person name="Johnston D.T."/>
        </authorList>
    </citation>
    <scope>NUCLEOTIDE SEQUENCE [LARGE SCALE GENOMIC DNA]</scope>
    <source>
        <strain evidence="3 4">DSM 3696</strain>
    </source>
</reference>
<keyword evidence="4" id="KW-1185">Reference proteome</keyword>
<evidence type="ECO:0000313" key="3">
    <source>
        <dbReference type="EMBL" id="NDY57690.1"/>
    </source>
</evidence>
<evidence type="ECO:0000259" key="2">
    <source>
        <dbReference type="Pfam" id="PF05036"/>
    </source>
</evidence>
<dbReference type="EMBL" id="JAAGRQ010000058">
    <property type="protein sequence ID" value="NDY57690.1"/>
    <property type="molecule type" value="Genomic_DNA"/>
</dbReference>
<dbReference type="Gene3D" id="3.30.70.1070">
    <property type="entry name" value="Sporulation related repeat"/>
    <property type="match status" value="1"/>
</dbReference>
<dbReference type="SUPFAM" id="SSF110997">
    <property type="entry name" value="Sporulation related repeat"/>
    <property type="match status" value="1"/>
</dbReference>
<accession>A0A7K3NND1</accession>
<evidence type="ECO:0000313" key="4">
    <source>
        <dbReference type="Proteomes" id="UP000469724"/>
    </source>
</evidence>
<dbReference type="Proteomes" id="UP000469724">
    <property type="component" value="Unassembled WGS sequence"/>
</dbReference>
<feature type="domain" description="SPOR" evidence="2">
    <location>
        <begin position="56"/>
        <end position="110"/>
    </location>
</feature>
<feature type="region of interest" description="Disordered" evidence="1">
    <location>
        <begin position="1"/>
        <end position="30"/>
    </location>
</feature>
<name>A0A7K3NND1_9BACT</name>
<gene>
    <name evidence="3" type="ORF">G3N56_13215</name>
</gene>
<dbReference type="GO" id="GO:0042834">
    <property type="term" value="F:peptidoglycan binding"/>
    <property type="evidence" value="ECO:0007669"/>
    <property type="project" value="InterPro"/>
</dbReference>
<protein>
    <submittedName>
        <fullName evidence="3">SPOR domain-containing protein</fullName>
    </submittedName>
</protein>
<dbReference type="InterPro" id="IPR036680">
    <property type="entry name" value="SPOR-like_sf"/>
</dbReference>
<dbReference type="InterPro" id="IPR007730">
    <property type="entry name" value="SPOR-like_dom"/>
</dbReference>